<dbReference type="Proteomes" id="UP000177565">
    <property type="component" value="Unassembled WGS sequence"/>
</dbReference>
<organism evidence="9 10">
    <name type="scientific">Candidatus Taylorbacteria bacterium RIFCSPHIGHO2_02_FULL_46_13</name>
    <dbReference type="NCBI Taxonomy" id="1802312"/>
    <lineage>
        <taxon>Bacteria</taxon>
        <taxon>Candidatus Tayloriibacteriota</taxon>
    </lineage>
</organism>
<dbReference type="CDD" id="cd14332">
    <property type="entry name" value="UBA_RuvA_C"/>
    <property type="match status" value="1"/>
</dbReference>
<dbReference type="GO" id="GO:0009378">
    <property type="term" value="F:four-way junction helicase activity"/>
    <property type="evidence" value="ECO:0007669"/>
    <property type="project" value="InterPro"/>
</dbReference>
<dbReference type="InterPro" id="IPR003583">
    <property type="entry name" value="Hlx-hairpin-Hlx_DNA-bd_motif"/>
</dbReference>
<evidence type="ECO:0000256" key="4">
    <source>
        <dbReference type="ARBA" id="ARBA00023172"/>
    </source>
</evidence>
<keyword evidence="9" id="KW-0067">ATP-binding</keyword>
<protein>
    <recommendedName>
        <fullName evidence="6">Holliday junction branch migration complex subunit RuvA</fullName>
    </recommendedName>
</protein>
<gene>
    <name evidence="6" type="primary">ruvA</name>
    <name evidence="9" type="ORF">A3C06_03695</name>
</gene>
<dbReference type="Pfam" id="PF01330">
    <property type="entry name" value="RuvA_N"/>
    <property type="match status" value="1"/>
</dbReference>
<dbReference type="SUPFAM" id="SSF47781">
    <property type="entry name" value="RuvA domain 2-like"/>
    <property type="match status" value="1"/>
</dbReference>
<feature type="domain" description="Helix-hairpin-helix DNA-binding motif class 1" evidence="8">
    <location>
        <begin position="74"/>
        <end position="93"/>
    </location>
</feature>
<keyword evidence="3 6" id="KW-0238">DNA-binding</keyword>
<comment type="function">
    <text evidence="6">The RuvA-RuvB-RuvC complex processes Holliday junction (HJ) DNA during genetic recombination and DNA repair, while the RuvA-RuvB complex plays an important role in the rescue of blocked DNA replication forks via replication fork reversal (RFR). RuvA specifically binds to HJ cruciform DNA, conferring on it an open structure. The RuvB hexamer acts as an ATP-dependent pump, pulling dsDNA into and through the RuvAB complex. HJ branch migration allows RuvC to scan DNA until it finds its consensus sequence, where it cleaves and resolves the cruciform DNA.</text>
</comment>
<dbReference type="GO" id="GO:0005524">
    <property type="term" value="F:ATP binding"/>
    <property type="evidence" value="ECO:0007669"/>
    <property type="project" value="InterPro"/>
</dbReference>
<dbReference type="GO" id="GO:0006310">
    <property type="term" value="P:DNA recombination"/>
    <property type="evidence" value="ECO:0007669"/>
    <property type="project" value="UniProtKB-UniRule"/>
</dbReference>
<keyword evidence="4 6" id="KW-0233">DNA recombination</keyword>
<evidence type="ECO:0000256" key="7">
    <source>
        <dbReference type="SAM" id="MobiDB-lite"/>
    </source>
</evidence>
<reference evidence="9 10" key="1">
    <citation type="journal article" date="2016" name="Nat. Commun.">
        <title>Thousands of microbial genomes shed light on interconnected biogeochemical processes in an aquifer system.</title>
        <authorList>
            <person name="Anantharaman K."/>
            <person name="Brown C.T."/>
            <person name="Hug L.A."/>
            <person name="Sharon I."/>
            <person name="Castelle C.J."/>
            <person name="Probst A.J."/>
            <person name="Thomas B.C."/>
            <person name="Singh A."/>
            <person name="Wilkins M.J."/>
            <person name="Karaoz U."/>
            <person name="Brodie E.L."/>
            <person name="Williams K.H."/>
            <person name="Hubbard S.S."/>
            <person name="Banfield J.F."/>
        </authorList>
    </citation>
    <scope>NUCLEOTIDE SEQUENCE [LARGE SCALE GENOMIC DNA]</scope>
</reference>
<dbReference type="Pfam" id="PF14520">
    <property type="entry name" value="HHH_5"/>
    <property type="match status" value="1"/>
</dbReference>
<dbReference type="AlphaFoldDB" id="A0A1G2MQM9"/>
<dbReference type="InterPro" id="IPR013849">
    <property type="entry name" value="DNA_helicase_Holl-junc_RuvA_I"/>
</dbReference>
<keyword evidence="1 6" id="KW-0963">Cytoplasm</keyword>
<dbReference type="Gene3D" id="2.40.50.140">
    <property type="entry name" value="Nucleic acid-binding proteins"/>
    <property type="match status" value="1"/>
</dbReference>
<proteinExistence type="inferred from homology"/>
<comment type="caution">
    <text evidence="9">The sequence shown here is derived from an EMBL/GenBank/DDBJ whole genome shotgun (WGS) entry which is preliminary data.</text>
</comment>
<keyword evidence="9" id="KW-0378">Hydrolase</keyword>
<dbReference type="GO" id="GO:0000400">
    <property type="term" value="F:four-way junction DNA binding"/>
    <property type="evidence" value="ECO:0007669"/>
    <property type="project" value="UniProtKB-UniRule"/>
</dbReference>
<feature type="region of interest" description="Disordered" evidence="7">
    <location>
        <begin position="167"/>
        <end position="191"/>
    </location>
</feature>
<keyword evidence="5 6" id="KW-0234">DNA repair</keyword>
<dbReference type="GO" id="GO:0009379">
    <property type="term" value="C:Holliday junction helicase complex"/>
    <property type="evidence" value="ECO:0007669"/>
    <property type="project" value="InterPro"/>
</dbReference>
<accession>A0A1G2MQM9</accession>
<comment type="subcellular location">
    <subcellularLocation>
        <location evidence="6">Cytoplasm</location>
    </subcellularLocation>
</comment>
<dbReference type="InterPro" id="IPR012340">
    <property type="entry name" value="NA-bd_OB-fold"/>
</dbReference>
<evidence type="ECO:0000259" key="8">
    <source>
        <dbReference type="SMART" id="SM00278"/>
    </source>
</evidence>
<comment type="domain">
    <text evidence="6">Has three domains with a flexible linker between the domains II and III and assumes an 'L' shape. Domain III is highly mobile and contacts RuvB.</text>
</comment>
<dbReference type="NCBIfam" id="TIGR00084">
    <property type="entry name" value="ruvA"/>
    <property type="match status" value="1"/>
</dbReference>
<evidence type="ECO:0000313" key="9">
    <source>
        <dbReference type="EMBL" id="OHA26200.1"/>
    </source>
</evidence>
<dbReference type="InterPro" id="IPR010994">
    <property type="entry name" value="RuvA_2-like"/>
</dbReference>
<evidence type="ECO:0000256" key="3">
    <source>
        <dbReference type="ARBA" id="ARBA00023125"/>
    </source>
</evidence>
<dbReference type="GO" id="GO:0005737">
    <property type="term" value="C:cytoplasm"/>
    <property type="evidence" value="ECO:0007669"/>
    <property type="project" value="UniProtKB-SubCell"/>
</dbReference>
<evidence type="ECO:0000256" key="2">
    <source>
        <dbReference type="ARBA" id="ARBA00022763"/>
    </source>
</evidence>
<keyword evidence="2 6" id="KW-0227">DNA damage</keyword>
<dbReference type="SMART" id="SM00278">
    <property type="entry name" value="HhH1"/>
    <property type="match status" value="2"/>
</dbReference>
<keyword evidence="9" id="KW-0347">Helicase</keyword>
<keyword evidence="9" id="KW-0547">Nucleotide-binding</keyword>
<evidence type="ECO:0000256" key="6">
    <source>
        <dbReference type="HAMAP-Rule" id="MF_00031"/>
    </source>
</evidence>
<dbReference type="Pfam" id="PF07499">
    <property type="entry name" value="RuvA_C"/>
    <property type="match status" value="1"/>
</dbReference>
<feature type="region of interest" description="Domain III" evidence="6">
    <location>
        <begin position="142"/>
        <end position="191"/>
    </location>
</feature>
<comment type="subunit">
    <text evidence="6">Homotetramer. Forms an RuvA(8)-RuvB(12)-Holliday junction (HJ) complex. HJ DNA is sandwiched between 2 RuvA tetramers; dsDNA enters through RuvA and exits via RuvB. An RuvB hexamer assembles on each DNA strand where it exits the tetramer. Each RuvB hexamer is contacted by two RuvA subunits (via domain III) on 2 adjacent RuvB subunits; this complex drives branch migration. In the full resolvosome a probable DNA-RuvA(4)-RuvB(12)-RuvC(2) complex forms which resolves the HJ.</text>
</comment>
<dbReference type="InterPro" id="IPR000085">
    <property type="entry name" value="RuvA"/>
</dbReference>
<evidence type="ECO:0000313" key="10">
    <source>
        <dbReference type="Proteomes" id="UP000177565"/>
    </source>
</evidence>
<comment type="similarity">
    <text evidence="6">Belongs to the RuvA family.</text>
</comment>
<evidence type="ECO:0000256" key="5">
    <source>
        <dbReference type="ARBA" id="ARBA00023204"/>
    </source>
</evidence>
<dbReference type="SUPFAM" id="SSF50249">
    <property type="entry name" value="Nucleic acid-binding proteins"/>
    <property type="match status" value="1"/>
</dbReference>
<dbReference type="HAMAP" id="MF_00031">
    <property type="entry name" value="DNA_HJ_migration_RuvA"/>
    <property type="match status" value="1"/>
</dbReference>
<feature type="domain" description="Helix-hairpin-helix DNA-binding motif class 1" evidence="8">
    <location>
        <begin position="109"/>
        <end position="128"/>
    </location>
</feature>
<comment type="caution">
    <text evidence="6">Lacks conserved residue(s) required for the propagation of feature annotation.</text>
</comment>
<dbReference type="Gene3D" id="1.10.8.10">
    <property type="entry name" value="DNA helicase RuvA subunit, C-terminal domain"/>
    <property type="match status" value="1"/>
</dbReference>
<name>A0A1G2MQM9_9BACT</name>
<evidence type="ECO:0000256" key="1">
    <source>
        <dbReference type="ARBA" id="ARBA00022490"/>
    </source>
</evidence>
<dbReference type="GO" id="GO:0006281">
    <property type="term" value="P:DNA repair"/>
    <property type="evidence" value="ECO:0007669"/>
    <property type="project" value="UniProtKB-UniRule"/>
</dbReference>
<dbReference type="STRING" id="1802312.A3C06_03695"/>
<dbReference type="SUPFAM" id="SSF46929">
    <property type="entry name" value="DNA helicase RuvA subunit, C-terminal domain"/>
    <property type="match status" value="1"/>
</dbReference>
<dbReference type="EMBL" id="MHRQ01000025">
    <property type="protein sequence ID" value="OHA26200.1"/>
    <property type="molecule type" value="Genomic_DNA"/>
</dbReference>
<dbReference type="InterPro" id="IPR011114">
    <property type="entry name" value="RuvA_C"/>
</dbReference>
<sequence>MIGKITGIVSYKGAGYVIVDTAGVGYKVFIKQATMEELGKLGTKPAELWTYLAVKENAMELYGFVHRETLEFFELLLTVTGIGPKTALAILNIAPVPTLRSAIASGDASHLTKTTGIGTKRAERLVMELKDKFEITEREGGAHQDTSDVIEALKALGYSQKEARDALQKLPKDSATPEAKIKQALKTLGRG</sequence>
<dbReference type="GO" id="GO:0048476">
    <property type="term" value="C:Holliday junction resolvase complex"/>
    <property type="evidence" value="ECO:0007669"/>
    <property type="project" value="UniProtKB-UniRule"/>
</dbReference>
<dbReference type="Gene3D" id="1.10.150.20">
    <property type="entry name" value="5' to 3' exonuclease, C-terminal subdomain"/>
    <property type="match status" value="1"/>
</dbReference>
<dbReference type="InterPro" id="IPR036267">
    <property type="entry name" value="RuvA_C_sf"/>
</dbReference>